<gene>
    <name evidence="2" type="ORF">DW054_16710</name>
</gene>
<protein>
    <recommendedName>
        <fullName evidence="1">Amidohydrolase-related domain-containing protein</fullName>
    </recommendedName>
</protein>
<dbReference type="Pfam" id="PF04909">
    <property type="entry name" value="Amidohydro_2"/>
    <property type="match status" value="1"/>
</dbReference>
<dbReference type="InterPro" id="IPR032466">
    <property type="entry name" value="Metal_Hydrolase"/>
</dbReference>
<name>A0A415H0N7_9FIRM</name>
<accession>A0A415H0N7</accession>
<dbReference type="Proteomes" id="UP000284152">
    <property type="component" value="Unassembled WGS sequence"/>
</dbReference>
<dbReference type="Gene3D" id="3.20.20.140">
    <property type="entry name" value="Metal-dependent hydrolases"/>
    <property type="match status" value="1"/>
</dbReference>
<dbReference type="AlphaFoldDB" id="A0A415H0N7"/>
<feature type="domain" description="Amidohydrolase-related" evidence="1">
    <location>
        <begin position="10"/>
        <end position="143"/>
    </location>
</feature>
<dbReference type="GO" id="GO:0016787">
    <property type="term" value="F:hydrolase activity"/>
    <property type="evidence" value="ECO:0007669"/>
    <property type="project" value="InterPro"/>
</dbReference>
<evidence type="ECO:0000313" key="3">
    <source>
        <dbReference type="Proteomes" id="UP000284152"/>
    </source>
</evidence>
<evidence type="ECO:0000259" key="1">
    <source>
        <dbReference type="Pfam" id="PF04909"/>
    </source>
</evidence>
<proteinExistence type="predicted"/>
<reference evidence="2 3" key="1">
    <citation type="submission" date="2018-08" db="EMBL/GenBank/DDBJ databases">
        <title>A genome reference for cultivated species of the human gut microbiota.</title>
        <authorList>
            <person name="Zou Y."/>
            <person name="Xue W."/>
            <person name="Luo G."/>
        </authorList>
    </citation>
    <scope>NUCLEOTIDE SEQUENCE [LARGE SCALE GENOMIC DNA]</scope>
    <source>
        <strain evidence="2 3">AF42-21</strain>
    </source>
</reference>
<evidence type="ECO:0000313" key="2">
    <source>
        <dbReference type="EMBL" id="RHK58905.1"/>
    </source>
</evidence>
<comment type="caution">
    <text evidence="2">The sequence shown here is derived from an EMBL/GenBank/DDBJ whole genome shotgun (WGS) entry which is preliminary data.</text>
</comment>
<dbReference type="EMBL" id="QRNS01000081">
    <property type="protein sequence ID" value="RHK58905.1"/>
    <property type="molecule type" value="Genomic_DNA"/>
</dbReference>
<dbReference type="InterPro" id="IPR006680">
    <property type="entry name" value="Amidohydro-rel"/>
</dbReference>
<organism evidence="2 3">
    <name type="scientific">Dorea formicigenerans</name>
    <dbReference type="NCBI Taxonomy" id="39486"/>
    <lineage>
        <taxon>Bacteria</taxon>
        <taxon>Bacillati</taxon>
        <taxon>Bacillota</taxon>
        <taxon>Clostridia</taxon>
        <taxon>Lachnospirales</taxon>
        <taxon>Lachnospiraceae</taxon>
        <taxon>Dorea</taxon>
    </lineage>
</organism>
<dbReference type="SUPFAM" id="SSF51556">
    <property type="entry name" value="Metallo-dependent hydrolases"/>
    <property type="match status" value="1"/>
</dbReference>
<sequence length="153" mass="17228">MEGKCVLDKLENAKNKGFVGLKLAPMVHQFSLSSRIVRELADICGELQIPFYSHVVFSPAASTKKFCTLVEEFPKTTFILGHMGFGPADREAIEYAYNHENMFIETSQGSFINLQYALKRLGSTKLIYGSEFPMYSPYIGLETIKEVVSNNKE</sequence>